<sequence>MGSFVHDYFLRSRGVKIRLILTITTVIVISCFILRSSRRVKVTQSKLPTFDSSEQYVTEHNSEDDIEAISKRIGFTLQKPSNPISLKKLDYYSVKNRGSKKSSNRKTTTTITKLDSVGKNYATTKTAVLSSTDVHDDYVGNLQQNVVSDDDLKLREFQHYPSLDIVEPTEGFVSNPTENFVEKKEAISSEGQAELLAGKLKSPIELNEDFKGKHGMAVVNMTRKPETIHTDIVHNTTTSNKVIESLTTIDRIENKEAKPLTQNNLNEEQNDKVRW</sequence>
<dbReference type="Proteomes" id="UP000053766">
    <property type="component" value="Unassembled WGS sequence"/>
</dbReference>
<keyword evidence="3" id="KW-1185">Reference proteome</keyword>
<dbReference type="AlphaFoldDB" id="A0A0D8XJI9"/>
<reference evidence="2 3" key="1">
    <citation type="submission" date="2013-11" db="EMBL/GenBank/DDBJ databases">
        <title>Draft genome of the bovine lungworm Dictyocaulus viviparus.</title>
        <authorList>
            <person name="Mitreva M."/>
        </authorList>
    </citation>
    <scope>NUCLEOTIDE SEQUENCE [LARGE SCALE GENOMIC DNA]</scope>
    <source>
        <strain evidence="2 3">HannoverDv2000</strain>
    </source>
</reference>
<gene>
    <name evidence="2" type="ORF">DICVIV_11510</name>
</gene>
<evidence type="ECO:0000313" key="2">
    <source>
        <dbReference type="EMBL" id="KJH42501.1"/>
    </source>
</evidence>
<organism evidence="2 3">
    <name type="scientific">Dictyocaulus viviparus</name>
    <name type="common">Bovine lungworm</name>
    <dbReference type="NCBI Taxonomy" id="29172"/>
    <lineage>
        <taxon>Eukaryota</taxon>
        <taxon>Metazoa</taxon>
        <taxon>Ecdysozoa</taxon>
        <taxon>Nematoda</taxon>
        <taxon>Chromadorea</taxon>
        <taxon>Rhabditida</taxon>
        <taxon>Rhabditina</taxon>
        <taxon>Rhabditomorpha</taxon>
        <taxon>Strongyloidea</taxon>
        <taxon>Metastrongylidae</taxon>
        <taxon>Dictyocaulus</taxon>
    </lineage>
</organism>
<feature type="transmembrane region" description="Helical" evidence="1">
    <location>
        <begin position="15"/>
        <end position="34"/>
    </location>
</feature>
<accession>A0A0D8XJI9</accession>
<protein>
    <submittedName>
        <fullName evidence="2">Uncharacterized protein</fullName>
    </submittedName>
</protein>
<keyword evidence="1" id="KW-0812">Transmembrane</keyword>
<keyword evidence="1" id="KW-1133">Transmembrane helix</keyword>
<reference evidence="3" key="2">
    <citation type="journal article" date="2016" name="Sci. Rep.">
        <title>Dictyocaulus viviparus genome, variome and transcriptome elucidate lungworm biology and support future intervention.</title>
        <authorList>
            <person name="McNulty S.N."/>
            <person name="Strube C."/>
            <person name="Rosa B.A."/>
            <person name="Martin J.C."/>
            <person name="Tyagi R."/>
            <person name="Choi Y.J."/>
            <person name="Wang Q."/>
            <person name="Hallsworth Pepin K."/>
            <person name="Zhang X."/>
            <person name="Ozersky P."/>
            <person name="Wilson R.K."/>
            <person name="Sternberg P.W."/>
            <person name="Gasser R.B."/>
            <person name="Mitreva M."/>
        </authorList>
    </citation>
    <scope>NUCLEOTIDE SEQUENCE [LARGE SCALE GENOMIC DNA]</scope>
    <source>
        <strain evidence="3">HannoverDv2000</strain>
    </source>
</reference>
<name>A0A0D8XJI9_DICVI</name>
<dbReference type="EMBL" id="KN716658">
    <property type="protein sequence ID" value="KJH42501.1"/>
    <property type="molecule type" value="Genomic_DNA"/>
</dbReference>
<evidence type="ECO:0000313" key="3">
    <source>
        <dbReference type="Proteomes" id="UP000053766"/>
    </source>
</evidence>
<evidence type="ECO:0000256" key="1">
    <source>
        <dbReference type="SAM" id="Phobius"/>
    </source>
</evidence>
<keyword evidence="1" id="KW-0472">Membrane</keyword>
<proteinExistence type="predicted"/>